<dbReference type="InterPro" id="IPR011078">
    <property type="entry name" value="PyrdxlP_homeostasis"/>
</dbReference>
<evidence type="ECO:0000256" key="2">
    <source>
        <dbReference type="HAMAP-Rule" id="MF_03225"/>
    </source>
</evidence>
<dbReference type="PROSITE" id="PS01211">
    <property type="entry name" value="UPF0001"/>
    <property type="match status" value="1"/>
</dbReference>
<comment type="function">
    <text evidence="2">Pyridoxal 5'-phosphate (PLP)-binding protein, which may be involved in intracellular homeostatic regulation of pyridoxal 5'-phosphate (PLP), the active form of vitamin B6.</text>
</comment>
<dbReference type="CDD" id="cd06822">
    <property type="entry name" value="PLPDE_III_YBL036c_euk"/>
    <property type="match status" value="1"/>
</dbReference>
<dbReference type="AlphaFoldDB" id="A0AAN9VJ42"/>
<reference evidence="5 6" key="1">
    <citation type="submission" date="2024-03" db="EMBL/GenBank/DDBJ databases">
        <title>The genome assembly and annotation of the cricket Gryllus longicercus Weissman &amp; Gray.</title>
        <authorList>
            <person name="Szrajer S."/>
            <person name="Gray D."/>
            <person name="Ylla G."/>
        </authorList>
    </citation>
    <scope>NUCLEOTIDE SEQUENCE [LARGE SCALE GENOMIC DNA]</scope>
    <source>
        <strain evidence="5">DAG 2021-001</strain>
        <tissue evidence="5">Whole body minus gut</tissue>
    </source>
</reference>
<dbReference type="PANTHER" id="PTHR10146">
    <property type="entry name" value="PROLINE SYNTHETASE CO-TRANSCRIBED BACTERIAL HOMOLOG PROTEIN"/>
    <property type="match status" value="1"/>
</dbReference>
<evidence type="ECO:0000256" key="1">
    <source>
        <dbReference type="ARBA" id="ARBA00022898"/>
    </source>
</evidence>
<dbReference type="NCBIfam" id="TIGR00044">
    <property type="entry name" value="YggS family pyridoxal phosphate-dependent enzyme"/>
    <property type="match status" value="1"/>
</dbReference>
<dbReference type="GO" id="GO:0030170">
    <property type="term" value="F:pyridoxal phosphate binding"/>
    <property type="evidence" value="ECO:0007669"/>
    <property type="project" value="UniProtKB-UniRule"/>
</dbReference>
<feature type="domain" description="Alanine racemase N-terminal" evidence="4">
    <location>
        <begin position="64"/>
        <end position="285"/>
    </location>
</feature>
<proteinExistence type="inferred from homology"/>
<feature type="modified residue" description="N6-(pyridoxal phosphate)lysine" evidence="2">
    <location>
        <position position="82"/>
    </location>
</feature>
<dbReference type="Proteomes" id="UP001378592">
    <property type="component" value="Unassembled WGS sequence"/>
</dbReference>
<keyword evidence="6" id="KW-1185">Reference proteome</keyword>
<dbReference type="FunFam" id="3.20.20.10:FF:000007">
    <property type="entry name" value="Pyridoxal phosphate homeostasis protein"/>
    <property type="match status" value="1"/>
</dbReference>
<sequence>MHFAPLSPTLASKHDADKSEILEFEVLLILLFMIGILKRCLSIMAGEDVIRGLADVRGKLENAVQKLSYKPHSEPRLVAVSKTKPKELVIAAYDAGQRHFGENYVQELAEKGSDPEILERCPDIKWHFIGHLQSNKVSKVLSVPNLHMIETVDSEKLATTVNQNWGKLGKDYNLKIMVQVNTSKEEGKSGCSTDCAKKVVEHVLNNCPNLEFVGLMTIGMYGYDVSLGPNPDFITLKEVRKDVSEALNRSEETMELSMGMSDDFEHAIEMGSTNVRVGSLIFGAREKK</sequence>
<dbReference type="SUPFAM" id="SSF51419">
    <property type="entry name" value="PLP-binding barrel"/>
    <property type="match status" value="1"/>
</dbReference>
<dbReference type="InterPro" id="IPR001608">
    <property type="entry name" value="Ala_racemase_N"/>
</dbReference>
<accession>A0AAN9VJ42</accession>
<dbReference type="PANTHER" id="PTHR10146:SF14">
    <property type="entry name" value="PYRIDOXAL PHOSPHATE HOMEOSTASIS PROTEIN"/>
    <property type="match status" value="1"/>
</dbReference>
<protein>
    <recommendedName>
        <fullName evidence="2">Pyridoxal phosphate homeostasis protein</fullName>
        <shortName evidence="2">PLP homeostasis protein</shortName>
    </recommendedName>
</protein>
<evidence type="ECO:0000259" key="4">
    <source>
        <dbReference type="Pfam" id="PF01168"/>
    </source>
</evidence>
<gene>
    <name evidence="5" type="ORF">R5R35_011158</name>
</gene>
<evidence type="ECO:0000256" key="3">
    <source>
        <dbReference type="RuleBase" id="RU004514"/>
    </source>
</evidence>
<organism evidence="5 6">
    <name type="scientific">Gryllus longicercus</name>
    <dbReference type="NCBI Taxonomy" id="2509291"/>
    <lineage>
        <taxon>Eukaryota</taxon>
        <taxon>Metazoa</taxon>
        <taxon>Ecdysozoa</taxon>
        <taxon>Arthropoda</taxon>
        <taxon>Hexapoda</taxon>
        <taxon>Insecta</taxon>
        <taxon>Pterygota</taxon>
        <taxon>Neoptera</taxon>
        <taxon>Polyneoptera</taxon>
        <taxon>Orthoptera</taxon>
        <taxon>Ensifera</taxon>
        <taxon>Gryllidea</taxon>
        <taxon>Grylloidea</taxon>
        <taxon>Gryllidae</taxon>
        <taxon>Gryllinae</taxon>
        <taxon>Gryllus</taxon>
    </lineage>
</organism>
<evidence type="ECO:0000313" key="5">
    <source>
        <dbReference type="EMBL" id="KAK7863756.1"/>
    </source>
</evidence>
<comment type="similarity">
    <text evidence="2 3">Belongs to the pyridoxal phosphate-binding protein YggS/PROSC family.</text>
</comment>
<keyword evidence="1 2" id="KW-0663">Pyridoxal phosphate</keyword>
<dbReference type="Pfam" id="PF01168">
    <property type="entry name" value="Ala_racemase_N"/>
    <property type="match status" value="1"/>
</dbReference>
<dbReference type="HAMAP" id="MF_02087">
    <property type="entry name" value="PLP_homeostasis"/>
    <property type="match status" value="1"/>
</dbReference>
<dbReference type="Gene3D" id="3.20.20.10">
    <property type="entry name" value="Alanine racemase"/>
    <property type="match status" value="1"/>
</dbReference>
<name>A0AAN9VJ42_9ORTH</name>
<dbReference type="EMBL" id="JAZDUA010000222">
    <property type="protein sequence ID" value="KAK7863756.1"/>
    <property type="molecule type" value="Genomic_DNA"/>
</dbReference>
<dbReference type="InterPro" id="IPR029066">
    <property type="entry name" value="PLP-binding_barrel"/>
</dbReference>
<comment type="caution">
    <text evidence="5">The sequence shown here is derived from an EMBL/GenBank/DDBJ whole genome shotgun (WGS) entry which is preliminary data.</text>
</comment>
<evidence type="ECO:0000313" key="6">
    <source>
        <dbReference type="Proteomes" id="UP001378592"/>
    </source>
</evidence>